<dbReference type="PROSITE" id="PS50082">
    <property type="entry name" value="WD_REPEATS_2"/>
    <property type="match status" value="4"/>
</dbReference>
<keyword evidence="2 6" id="KW-0698">rRNA processing</keyword>
<evidence type="ECO:0000256" key="4">
    <source>
        <dbReference type="ARBA" id="ARBA00022737"/>
    </source>
</evidence>
<feature type="repeat" description="WD" evidence="7">
    <location>
        <begin position="284"/>
        <end position="324"/>
    </location>
</feature>
<dbReference type="GO" id="GO:0000466">
    <property type="term" value="P:maturation of 5.8S rRNA from tricistronic rRNA transcript (SSU-rRNA, 5.8S rRNA, LSU-rRNA)"/>
    <property type="evidence" value="ECO:0007669"/>
    <property type="project" value="UniProtKB-UniRule"/>
</dbReference>
<comment type="function">
    <text evidence="6">Required for maturation of ribosomal RNAs and formation of the large ribosomal subunit.</text>
</comment>
<evidence type="ECO:0000259" key="8">
    <source>
        <dbReference type="Pfam" id="PF08154"/>
    </source>
</evidence>
<keyword evidence="4" id="KW-0677">Repeat</keyword>
<dbReference type="PANTHER" id="PTHR19855">
    <property type="entry name" value="WD40 REPEAT PROTEIN 12, 37"/>
    <property type="match status" value="1"/>
</dbReference>
<feature type="repeat" description="WD" evidence="7">
    <location>
        <begin position="151"/>
        <end position="186"/>
    </location>
</feature>
<evidence type="ECO:0000256" key="6">
    <source>
        <dbReference type="HAMAP-Rule" id="MF_03029"/>
    </source>
</evidence>
<organism evidence="9 10">
    <name type="scientific">Chlorella sorokiniana</name>
    <name type="common">Freshwater green alga</name>
    <dbReference type="NCBI Taxonomy" id="3076"/>
    <lineage>
        <taxon>Eukaryota</taxon>
        <taxon>Viridiplantae</taxon>
        <taxon>Chlorophyta</taxon>
        <taxon>core chlorophytes</taxon>
        <taxon>Trebouxiophyceae</taxon>
        <taxon>Chlorellales</taxon>
        <taxon>Chlorellaceae</taxon>
        <taxon>Chlorella clade</taxon>
        <taxon>Chlorella</taxon>
    </lineage>
</organism>
<keyword evidence="10" id="KW-1185">Reference proteome</keyword>
<dbReference type="PRINTS" id="PR00320">
    <property type="entry name" value="GPROTEINBRPT"/>
</dbReference>
<dbReference type="InterPro" id="IPR019775">
    <property type="entry name" value="WD40_repeat_CS"/>
</dbReference>
<feature type="repeat" description="WD" evidence="7">
    <location>
        <begin position="205"/>
        <end position="236"/>
    </location>
</feature>
<comment type="similarity">
    <text evidence="6">Belongs to the WD repeat WDR12/YTM1 family.</text>
</comment>
<dbReference type="SUPFAM" id="SSF50978">
    <property type="entry name" value="WD40 repeat-like"/>
    <property type="match status" value="1"/>
</dbReference>
<dbReference type="Pfam" id="PF08154">
    <property type="entry name" value="NLE"/>
    <property type="match status" value="1"/>
</dbReference>
<feature type="domain" description="NLE" evidence="8">
    <location>
        <begin position="11"/>
        <end position="74"/>
    </location>
</feature>
<keyword evidence="3 7" id="KW-0853">WD repeat</keyword>
<comment type="caution">
    <text evidence="9">The sequence shown here is derived from an EMBL/GenBank/DDBJ whole genome shotgun (WGS) entry which is preliminary data.</text>
</comment>
<dbReference type="PANTHER" id="PTHR19855:SF11">
    <property type="entry name" value="RIBOSOME BIOGENESIS PROTEIN WDR12"/>
    <property type="match status" value="1"/>
</dbReference>
<evidence type="ECO:0000256" key="3">
    <source>
        <dbReference type="ARBA" id="ARBA00022574"/>
    </source>
</evidence>
<evidence type="ECO:0000256" key="2">
    <source>
        <dbReference type="ARBA" id="ARBA00022552"/>
    </source>
</evidence>
<dbReference type="GO" id="GO:0030687">
    <property type="term" value="C:preribosome, large subunit precursor"/>
    <property type="evidence" value="ECO:0007669"/>
    <property type="project" value="UniProtKB-UniRule"/>
</dbReference>
<dbReference type="InterPro" id="IPR036322">
    <property type="entry name" value="WD40_repeat_dom_sf"/>
</dbReference>
<dbReference type="EMBL" id="LHPG02000017">
    <property type="protein sequence ID" value="PRW33193.1"/>
    <property type="molecule type" value="Genomic_DNA"/>
</dbReference>
<dbReference type="HAMAP" id="MF_03029">
    <property type="entry name" value="WDR12"/>
    <property type="match status" value="1"/>
</dbReference>
<dbReference type="InterPro" id="IPR028599">
    <property type="entry name" value="WDR12/Ytm1"/>
</dbReference>
<dbReference type="SMART" id="SM00320">
    <property type="entry name" value="WD40"/>
    <property type="match status" value="7"/>
</dbReference>
<dbReference type="Proteomes" id="UP000239899">
    <property type="component" value="Unassembled WGS sequence"/>
</dbReference>
<dbReference type="InterPro" id="IPR015943">
    <property type="entry name" value="WD40/YVTN_repeat-like_dom_sf"/>
</dbReference>
<dbReference type="PROSITE" id="PS50294">
    <property type="entry name" value="WD_REPEATS_REGION"/>
    <property type="match status" value="3"/>
</dbReference>
<dbReference type="Gene3D" id="2.130.10.10">
    <property type="entry name" value="YVTN repeat-like/Quinoprotein amine dehydrogenase"/>
    <property type="match status" value="3"/>
</dbReference>
<keyword evidence="1 6" id="KW-0690">Ribosome biogenesis</keyword>
<evidence type="ECO:0000256" key="7">
    <source>
        <dbReference type="PROSITE-ProRule" id="PRU00221"/>
    </source>
</evidence>
<gene>
    <name evidence="9" type="ORF">C2E21_7880</name>
</gene>
<name>A0A2P6TGE9_CHLSO</name>
<dbReference type="InterPro" id="IPR001680">
    <property type="entry name" value="WD40_rpt"/>
</dbReference>
<evidence type="ECO:0000256" key="5">
    <source>
        <dbReference type="ARBA" id="ARBA00023242"/>
    </source>
</evidence>
<dbReference type="Pfam" id="PF00400">
    <property type="entry name" value="WD40"/>
    <property type="match status" value="6"/>
</dbReference>
<keyword evidence="5 6" id="KW-0539">Nucleus</keyword>
<dbReference type="PROSITE" id="PS00678">
    <property type="entry name" value="WD_REPEATS_1"/>
    <property type="match status" value="2"/>
</dbReference>
<evidence type="ECO:0000256" key="1">
    <source>
        <dbReference type="ARBA" id="ARBA00022517"/>
    </source>
</evidence>
<proteinExistence type="inferred from homology"/>
<comment type="subcellular location">
    <subcellularLocation>
        <location evidence="6">Nucleus</location>
        <location evidence="6">Nucleolus</location>
    </subcellularLocation>
    <subcellularLocation>
        <location evidence="6">Nucleus</location>
        <location evidence="6">Nucleoplasm</location>
    </subcellularLocation>
</comment>
<sequence>MAEQHEEEVQISCSFVTKLPAELRVPSAPIAVPANLTRYGLSQIINHLLALDPARPFDFLIDGELLRLSLAKHLLDRHISTEAVLEIEYVPAVLPPTPKEEHPHEDWVSAIAGLASSSGSKSSGEEGPLLASGSYDGVVRLWRDGECSCSFTAHKGPIQAAVAVPSRGGEGPLLLTAGNDGAVRLWRGVAAAAAGGAAPEAAVLLKGHTDTVQGAAVAPDGNLCATGGWDSRLLLWRCGDAALAAAEAAVDEEEVEAAAAGKKKRKVANGLAVAQHVEAPRSELAGHSQCVSGAAWPTAGTLVSASWDHSVRLWDVEAATATDTFNHNKAVHCVGAAPGGAGLVAFGGAERALRVWDPRMRSGEGLAVKACSSHAGWISAVAWHPSSAHHVATASHDGTAKLWDLRTSIPLHTLEGHTDKVLSAAWVAPDQLATGGADCKLRVAEVSIGGQ</sequence>
<dbReference type="OrthoDB" id="10251381at2759"/>
<reference evidence="9 10" key="1">
    <citation type="journal article" date="2018" name="Plant J.">
        <title>Genome sequences of Chlorella sorokiniana UTEX 1602 and Micractinium conductrix SAG 241.80: implications to maltose excretion by a green alga.</title>
        <authorList>
            <person name="Arriola M.B."/>
            <person name="Velmurugan N."/>
            <person name="Zhang Y."/>
            <person name="Plunkett M.H."/>
            <person name="Hondzo H."/>
            <person name="Barney B.M."/>
        </authorList>
    </citation>
    <scope>NUCLEOTIDE SEQUENCE [LARGE SCALE GENOMIC DNA]</scope>
    <source>
        <strain evidence="10">UTEX 1602</strain>
    </source>
</reference>
<evidence type="ECO:0000313" key="10">
    <source>
        <dbReference type="Proteomes" id="UP000239899"/>
    </source>
</evidence>
<dbReference type="InterPro" id="IPR020472">
    <property type="entry name" value="WD40_PAC1"/>
</dbReference>
<dbReference type="CDD" id="cd00200">
    <property type="entry name" value="WD40"/>
    <property type="match status" value="1"/>
</dbReference>
<dbReference type="GO" id="GO:0005730">
    <property type="term" value="C:nucleolus"/>
    <property type="evidence" value="ECO:0007669"/>
    <property type="project" value="UniProtKB-SubCell"/>
</dbReference>
<dbReference type="GO" id="GO:0000463">
    <property type="term" value="P:maturation of LSU-rRNA from tricistronic rRNA transcript (SSU-rRNA, 5.8S rRNA, LSU-rRNA)"/>
    <property type="evidence" value="ECO:0007669"/>
    <property type="project" value="UniProtKB-UniRule"/>
</dbReference>
<dbReference type="GO" id="GO:0043021">
    <property type="term" value="F:ribonucleoprotein complex binding"/>
    <property type="evidence" value="ECO:0007669"/>
    <property type="project" value="UniProtKB-UniRule"/>
</dbReference>
<accession>A0A2P6TGE9</accession>
<dbReference type="InterPro" id="IPR012972">
    <property type="entry name" value="NLE"/>
</dbReference>
<protein>
    <recommendedName>
        <fullName evidence="6">Ribosome biogenesis protein WDR12 homolog</fullName>
    </recommendedName>
</protein>
<feature type="repeat" description="WD" evidence="7">
    <location>
        <begin position="371"/>
        <end position="413"/>
    </location>
</feature>
<dbReference type="STRING" id="3076.A0A2P6TGE9"/>
<evidence type="ECO:0000313" key="9">
    <source>
        <dbReference type="EMBL" id="PRW33193.1"/>
    </source>
</evidence>
<dbReference type="GO" id="GO:0005654">
    <property type="term" value="C:nucleoplasm"/>
    <property type="evidence" value="ECO:0007669"/>
    <property type="project" value="UniProtKB-SubCell"/>
</dbReference>
<dbReference type="AlphaFoldDB" id="A0A2P6TGE9"/>